<keyword evidence="2" id="KW-1185">Reference proteome</keyword>
<evidence type="ECO:0000313" key="2">
    <source>
        <dbReference type="Proteomes" id="UP000789405"/>
    </source>
</evidence>
<comment type="caution">
    <text evidence="1">The sequence shown here is derived from an EMBL/GenBank/DDBJ whole genome shotgun (WGS) entry which is preliminary data.</text>
</comment>
<evidence type="ECO:0000313" key="1">
    <source>
        <dbReference type="EMBL" id="CAG8813431.1"/>
    </source>
</evidence>
<name>A0A9N9K963_9GLOM</name>
<dbReference type="EMBL" id="CAJVPY010050096">
    <property type="protein sequence ID" value="CAG8813431.1"/>
    <property type="molecule type" value="Genomic_DNA"/>
</dbReference>
<proteinExistence type="predicted"/>
<reference evidence="1" key="1">
    <citation type="submission" date="2021-06" db="EMBL/GenBank/DDBJ databases">
        <authorList>
            <person name="Kallberg Y."/>
            <person name="Tangrot J."/>
            <person name="Rosling A."/>
        </authorList>
    </citation>
    <scope>NUCLEOTIDE SEQUENCE</scope>
    <source>
        <strain evidence="1">MA453B</strain>
    </source>
</reference>
<dbReference type="AlphaFoldDB" id="A0A9N9K963"/>
<feature type="non-terminal residue" evidence="1">
    <location>
        <position position="1"/>
    </location>
</feature>
<protein>
    <submittedName>
        <fullName evidence="1">4047_t:CDS:1</fullName>
    </submittedName>
</protein>
<organism evidence="1 2">
    <name type="scientific">Dentiscutata erythropus</name>
    <dbReference type="NCBI Taxonomy" id="1348616"/>
    <lineage>
        <taxon>Eukaryota</taxon>
        <taxon>Fungi</taxon>
        <taxon>Fungi incertae sedis</taxon>
        <taxon>Mucoromycota</taxon>
        <taxon>Glomeromycotina</taxon>
        <taxon>Glomeromycetes</taxon>
        <taxon>Diversisporales</taxon>
        <taxon>Gigasporaceae</taxon>
        <taxon>Dentiscutata</taxon>
    </lineage>
</organism>
<gene>
    <name evidence="1" type="ORF">DERYTH_LOCUS25797</name>
</gene>
<feature type="non-terminal residue" evidence="1">
    <location>
        <position position="45"/>
    </location>
</feature>
<sequence>DIKILQLRLLSKFHYLELFESYLKNYLNLPWGGEKTHPFYNIKFG</sequence>
<dbReference type="Proteomes" id="UP000789405">
    <property type="component" value="Unassembled WGS sequence"/>
</dbReference>
<accession>A0A9N9K963</accession>